<gene>
    <name evidence="2" type="ORF">P7K49_014801</name>
</gene>
<dbReference type="Proteomes" id="UP001266305">
    <property type="component" value="Unassembled WGS sequence"/>
</dbReference>
<evidence type="ECO:0000313" key="2">
    <source>
        <dbReference type="EMBL" id="KAK2105287.1"/>
    </source>
</evidence>
<keyword evidence="3" id="KW-1185">Reference proteome</keyword>
<protein>
    <submittedName>
        <fullName evidence="2">Uncharacterized protein</fullName>
    </submittedName>
</protein>
<proteinExistence type="predicted"/>
<accession>A0ABQ9V7E6</accession>
<organism evidence="2 3">
    <name type="scientific">Saguinus oedipus</name>
    <name type="common">Cotton-top tamarin</name>
    <name type="synonym">Oedipomidas oedipus</name>
    <dbReference type="NCBI Taxonomy" id="9490"/>
    <lineage>
        <taxon>Eukaryota</taxon>
        <taxon>Metazoa</taxon>
        <taxon>Chordata</taxon>
        <taxon>Craniata</taxon>
        <taxon>Vertebrata</taxon>
        <taxon>Euteleostomi</taxon>
        <taxon>Mammalia</taxon>
        <taxon>Eutheria</taxon>
        <taxon>Euarchontoglires</taxon>
        <taxon>Primates</taxon>
        <taxon>Haplorrhini</taxon>
        <taxon>Platyrrhini</taxon>
        <taxon>Cebidae</taxon>
        <taxon>Callitrichinae</taxon>
        <taxon>Saguinus</taxon>
    </lineage>
</organism>
<name>A0ABQ9V7E6_SAGOE</name>
<dbReference type="EMBL" id="JASSZA010000007">
    <property type="protein sequence ID" value="KAK2105287.1"/>
    <property type="molecule type" value="Genomic_DNA"/>
</dbReference>
<evidence type="ECO:0000256" key="1">
    <source>
        <dbReference type="SAM" id="MobiDB-lite"/>
    </source>
</evidence>
<feature type="compositionally biased region" description="Basic and acidic residues" evidence="1">
    <location>
        <begin position="1"/>
        <end position="10"/>
    </location>
</feature>
<evidence type="ECO:0000313" key="3">
    <source>
        <dbReference type="Proteomes" id="UP001266305"/>
    </source>
</evidence>
<feature type="region of interest" description="Disordered" evidence="1">
    <location>
        <begin position="1"/>
        <end position="22"/>
    </location>
</feature>
<comment type="caution">
    <text evidence="2">The sequence shown here is derived from an EMBL/GenBank/DDBJ whole genome shotgun (WGS) entry which is preliminary data.</text>
</comment>
<sequence length="64" mass="6939">MGRALGRADGDGGSVGGGRRLRPWRGKMVAPLLLSRGGNGWPAYHVEREKERDPEHRALCDLGS</sequence>
<reference evidence="2 3" key="1">
    <citation type="submission" date="2023-05" db="EMBL/GenBank/DDBJ databases">
        <title>B98-5 Cell Line De Novo Hybrid Assembly: An Optical Mapping Approach.</title>
        <authorList>
            <person name="Kananen K."/>
            <person name="Auerbach J.A."/>
            <person name="Kautto E."/>
            <person name="Blachly J.S."/>
        </authorList>
    </citation>
    <scope>NUCLEOTIDE SEQUENCE [LARGE SCALE GENOMIC DNA]</scope>
    <source>
        <strain evidence="2">B95-8</strain>
        <tissue evidence="2">Cell line</tissue>
    </source>
</reference>